<sequence length="72" mass="7658">MRADTHDGPELRLHHEAEYIDAALTFVSLPTSSCDARPDHTYGTGHLVYPPLNGTPKSLGGVTFGVVALSPV</sequence>
<gene>
    <name evidence="1" type="ORF">MicloDRAFT_00009270</name>
</gene>
<evidence type="ECO:0000313" key="2">
    <source>
        <dbReference type="Proteomes" id="UP000003947"/>
    </source>
</evidence>
<dbReference type="PATRIC" id="fig|864069.3.peg.1032"/>
<evidence type="ECO:0000313" key="1">
    <source>
        <dbReference type="EMBL" id="EIM30377.1"/>
    </source>
</evidence>
<reference evidence="1 2" key="1">
    <citation type="submission" date="2012-02" db="EMBL/GenBank/DDBJ databases">
        <title>Improved High-Quality Draft sequence of Microvirga sp. WSM3557.</title>
        <authorList>
            <consortium name="US DOE Joint Genome Institute"/>
            <person name="Lucas S."/>
            <person name="Han J."/>
            <person name="Lapidus A."/>
            <person name="Cheng J.-F."/>
            <person name="Goodwin L."/>
            <person name="Pitluck S."/>
            <person name="Peters L."/>
            <person name="Zhang X."/>
            <person name="Detter J.C."/>
            <person name="Han C."/>
            <person name="Tapia R."/>
            <person name="Land M."/>
            <person name="Hauser L."/>
            <person name="Kyrpides N."/>
            <person name="Ivanova N."/>
            <person name="Pagani I."/>
            <person name="Brau L."/>
            <person name="Yates R."/>
            <person name="O'Hara G."/>
            <person name="Rui T."/>
            <person name="Howieson J."/>
            <person name="Reeve W."/>
            <person name="Woyke T."/>
        </authorList>
    </citation>
    <scope>NUCLEOTIDE SEQUENCE [LARGE SCALE GENOMIC DNA]</scope>
    <source>
        <strain evidence="1 2">WSM3557</strain>
    </source>
</reference>
<dbReference type="AlphaFoldDB" id="I4Z2D5"/>
<protein>
    <submittedName>
        <fullName evidence="1">Uncharacterized protein</fullName>
    </submittedName>
</protein>
<accession>I4Z2D5</accession>
<name>I4Z2D5_9HYPH</name>
<organism evidence="1 2">
    <name type="scientific">Microvirga lotononidis</name>
    <dbReference type="NCBI Taxonomy" id="864069"/>
    <lineage>
        <taxon>Bacteria</taxon>
        <taxon>Pseudomonadati</taxon>
        <taxon>Pseudomonadota</taxon>
        <taxon>Alphaproteobacteria</taxon>
        <taxon>Hyphomicrobiales</taxon>
        <taxon>Methylobacteriaceae</taxon>
        <taxon>Microvirga</taxon>
    </lineage>
</organism>
<dbReference type="Proteomes" id="UP000003947">
    <property type="component" value="Unassembled WGS sequence"/>
</dbReference>
<dbReference type="EMBL" id="JH660638">
    <property type="protein sequence ID" value="EIM30377.1"/>
    <property type="molecule type" value="Genomic_DNA"/>
</dbReference>
<proteinExistence type="predicted"/>
<dbReference type="HOGENOM" id="CLU_2717871_0_0_5"/>
<keyword evidence="2" id="KW-1185">Reference proteome</keyword>